<dbReference type="GO" id="GO:0033743">
    <property type="term" value="F:peptide-methionine (R)-S-oxide reductase activity"/>
    <property type="evidence" value="ECO:0007669"/>
    <property type="project" value="UniProtKB-EC"/>
</dbReference>
<comment type="catalytic activity">
    <reaction evidence="6">
        <text>L-methionyl-[protein] + [thioredoxin]-disulfide + H2O = L-methionyl-(R)-S-oxide-[protein] + [thioredoxin]-dithiol</text>
        <dbReference type="Rhea" id="RHEA:24164"/>
        <dbReference type="Rhea" id="RHEA-COMP:10698"/>
        <dbReference type="Rhea" id="RHEA-COMP:10700"/>
        <dbReference type="Rhea" id="RHEA-COMP:12313"/>
        <dbReference type="Rhea" id="RHEA-COMP:12314"/>
        <dbReference type="ChEBI" id="CHEBI:15377"/>
        <dbReference type="ChEBI" id="CHEBI:16044"/>
        <dbReference type="ChEBI" id="CHEBI:29950"/>
        <dbReference type="ChEBI" id="CHEBI:45764"/>
        <dbReference type="ChEBI" id="CHEBI:50058"/>
        <dbReference type="EC" id="1.8.4.12"/>
    </reaction>
</comment>
<dbReference type="Gene3D" id="2.170.150.20">
    <property type="entry name" value="Peptide methionine sulfoxide reductase"/>
    <property type="match status" value="1"/>
</dbReference>
<evidence type="ECO:0000313" key="8">
    <source>
        <dbReference type="EMBL" id="KKS86630.1"/>
    </source>
</evidence>
<gene>
    <name evidence="8" type="ORF">UV61_C0008G0083</name>
</gene>
<dbReference type="EMBL" id="LCFD01000008">
    <property type="protein sequence ID" value="KKS86630.1"/>
    <property type="molecule type" value="Genomic_DNA"/>
</dbReference>
<dbReference type="GO" id="GO:0046872">
    <property type="term" value="F:metal ion binding"/>
    <property type="evidence" value="ECO:0007669"/>
    <property type="project" value="UniProtKB-KW"/>
</dbReference>
<sequence length="130" mass="14568">MPYNPLTAQEKHIIEDKDTEPAGSGEYDNFFVDGTFICKRCNAPLFSSKSKFEAGCGWPAFDENYPNAVKHLPDPDGQRTEIQCANCGGHLGHVFMGEKFTETNTRHCVNSLSLKFVKKGNQLPKTIREK</sequence>
<dbReference type="PROSITE" id="PS51790">
    <property type="entry name" value="MSRB"/>
    <property type="match status" value="1"/>
</dbReference>
<dbReference type="GO" id="GO:0006979">
    <property type="term" value="P:response to oxidative stress"/>
    <property type="evidence" value="ECO:0007669"/>
    <property type="project" value="InterPro"/>
</dbReference>
<evidence type="ECO:0000256" key="1">
    <source>
        <dbReference type="ARBA" id="ARBA00001947"/>
    </source>
</evidence>
<dbReference type="PANTHER" id="PTHR46081:SF8">
    <property type="entry name" value="PEPTIDE METHIONINE SULFOXIDE REDUCTASE 2"/>
    <property type="match status" value="1"/>
</dbReference>
<evidence type="ECO:0000313" key="9">
    <source>
        <dbReference type="Proteomes" id="UP000034050"/>
    </source>
</evidence>
<dbReference type="EC" id="1.8.4.12" evidence="2"/>
<evidence type="ECO:0000256" key="6">
    <source>
        <dbReference type="ARBA" id="ARBA00048488"/>
    </source>
</evidence>
<dbReference type="SUPFAM" id="SSF51316">
    <property type="entry name" value="Mss4-like"/>
    <property type="match status" value="1"/>
</dbReference>
<dbReference type="AlphaFoldDB" id="A0A0G1CLL3"/>
<dbReference type="NCBIfam" id="NF004036">
    <property type="entry name" value="PRK05508.1"/>
    <property type="match status" value="1"/>
</dbReference>
<dbReference type="Proteomes" id="UP000034050">
    <property type="component" value="Unassembled WGS sequence"/>
</dbReference>
<evidence type="ECO:0000256" key="3">
    <source>
        <dbReference type="ARBA" id="ARBA00022723"/>
    </source>
</evidence>
<evidence type="ECO:0000256" key="5">
    <source>
        <dbReference type="ARBA" id="ARBA00023002"/>
    </source>
</evidence>
<evidence type="ECO:0000256" key="2">
    <source>
        <dbReference type="ARBA" id="ARBA00012499"/>
    </source>
</evidence>
<dbReference type="InterPro" id="IPR002579">
    <property type="entry name" value="Met_Sox_Rdtase_MsrB_dom"/>
</dbReference>
<keyword evidence="4" id="KW-0862">Zinc</keyword>
<evidence type="ECO:0000256" key="4">
    <source>
        <dbReference type="ARBA" id="ARBA00022833"/>
    </source>
</evidence>
<accession>A0A0G1CLL3</accession>
<comment type="caution">
    <text evidence="8">The sequence shown here is derived from an EMBL/GenBank/DDBJ whole genome shotgun (WGS) entry which is preliminary data.</text>
</comment>
<proteinExistence type="predicted"/>
<dbReference type="Pfam" id="PF01641">
    <property type="entry name" value="SelR"/>
    <property type="match status" value="1"/>
</dbReference>
<dbReference type="STRING" id="1618446.UV61_C0008G0083"/>
<dbReference type="PATRIC" id="fig|1618446.3.peg.950"/>
<feature type="domain" description="MsrB" evidence="7">
    <location>
        <begin position="1"/>
        <end position="119"/>
    </location>
</feature>
<comment type="cofactor">
    <cofactor evidence="1">
        <name>Zn(2+)</name>
        <dbReference type="ChEBI" id="CHEBI:29105"/>
    </cofactor>
</comment>
<protein>
    <recommendedName>
        <fullName evidence="2">peptide-methionine (R)-S-oxide reductase</fullName>
        <ecNumber evidence="2">1.8.4.12</ecNumber>
    </recommendedName>
</protein>
<evidence type="ECO:0000259" key="7">
    <source>
        <dbReference type="PROSITE" id="PS51790"/>
    </source>
</evidence>
<keyword evidence="3" id="KW-0479">Metal-binding</keyword>
<name>A0A0G1CLL3_9BACT</name>
<organism evidence="8 9">
    <name type="scientific">Candidatus Gottesmanbacteria bacterium GW2011_GWB1_43_11</name>
    <dbReference type="NCBI Taxonomy" id="1618446"/>
    <lineage>
        <taxon>Bacteria</taxon>
        <taxon>Candidatus Gottesmaniibacteriota</taxon>
    </lineage>
</organism>
<dbReference type="InterPro" id="IPR028427">
    <property type="entry name" value="Met_Sox_Rdtase_MsrB"/>
</dbReference>
<reference evidence="8 9" key="1">
    <citation type="journal article" date="2015" name="Nature">
        <title>rRNA introns, odd ribosomes, and small enigmatic genomes across a large radiation of phyla.</title>
        <authorList>
            <person name="Brown C.T."/>
            <person name="Hug L.A."/>
            <person name="Thomas B.C."/>
            <person name="Sharon I."/>
            <person name="Castelle C.J."/>
            <person name="Singh A."/>
            <person name="Wilkins M.J."/>
            <person name="Williams K.H."/>
            <person name="Banfield J.F."/>
        </authorList>
    </citation>
    <scope>NUCLEOTIDE SEQUENCE [LARGE SCALE GENOMIC DNA]</scope>
</reference>
<keyword evidence="5" id="KW-0560">Oxidoreductase</keyword>
<dbReference type="InterPro" id="IPR011057">
    <property type="entry name" value="Mss4-like_sf"/>
</dbReference>
<dbReference type="GO" id="GO:0030091">
    <property type="term" value="P:protein repair"/>
    <property type="evidence" value="ECO:0007669"/>
    <property type="project" value="InterPro"/>
</dbReference>
<dbReference type="PANTHER" id="PTHR46081">
    <property type="entry name" value="PEPTIDE METHIONINE SULFOXIDE REDUCTASE 2"/>
    <property type="match status" value="1"/>
</dbReference>